<dbReference type="Gene3D" id="1.20.150.30">
    <property type="entry name" value="Zincin-like metallopeptidase, N-terminal domain"/>
    <property type="match status" value="1"/>
</dbReference>
<proteinExistence type="predicted"/>
<accession>A0A496PMH5</accession>
<feature type="compositionally biased region" description="Basic and acidic residues" evidence="1">
    <location>
        <begin position="490"/>
        <end position="501"/>
    </location>
</feature>
<protein>
    <submittedName>
        <fullName evidence="2">Zinc-dependent metalloprotease</fullName>
    </submittedName>
</protein>
<feature type="region of interest" description="Disordered" evidence="1">
    <location>
        <begin position="431"/>
        <end position="512"/>
    </location>
</feature>
<dbReference type="AlphaFoldDB" id="A0A496PMH5"/>
<dbReference type="RefSeq" id="WP_121483887.1">
    <property type="nucleotide sequence ID" value="NZ_QQXL01000001.1"/>
</dbReference>
<keyword evidence="2" id="KW-0482">Metalloprotease</keyword>
<feature type="compositionally biased region" description="Low complexity" evidence="1">
    <location>
        <begin position="469"/>
        <end position="478"/>
    </location>
</feature>
<name>A0A496PMH5_9MICC</name>
<dbReference type="InterPro" id="IPR018766">
    <property type="entry name" value="Zinicin_2"/>
</dbReference>
<dbReference type="NCBIfam" id="TIGR03624">
    <property type="entry name" value="putative hydrolase"/>
    <property type="match status" value="1"/>
</dbReference>
<comment type="caution">
    <text evidence="2">The sequence shown here is derived from an EMBL/GenBank/DDBJ whole genome shotgun (WGS) entry which is preliminary data.</text>
</comment>
<keyword evidence="2" id="KW-0378">Hydrolase</keyword>
<dbReference type="PANTHER" id="PTHR39420:SF2">
    <property type="entry name" value="HYDROLASE"/>
    <property type="match status" value="1"/>
</dbReference>
<dbReference type="Pfam" id="PF10103">
    <property type="entry name" value="Zincin_2"/>
    <property type="match status" value="1"/>
</dbReference>
<evidence type="ECO:0000313" key="3">
    <source>
        <dbReference type="Proteomes" id="UP000273119"/>
    </source>
</evidence>
<sequence length="512" mass="53363">MAENPSSPDPDDNEPQDPLSRMFGQFFGGQNAQGMPDSAAMQAMFGQLQSFFGAMASGGDGPVNWTLAKDSARKAITDSAAVDSSQTRDVAEAARLAELWLDAATEFTTSSTEARALTRTEWVEATLPQWQALTEPVAQSAADAVSGSLETQLPAEATAMLGPAGGMLKSLGGALFGAQLGQAVGTLSSEVLGGTDTGLPLAGRRFALVPQNVAAFSEGLELPRQEVLLYLALREAAHQRLFHSAPWLEAHVLELVRDFAAGISIDTSAIQERIQGIDPSDPAAIQEVLSGGMLEPATTPRQQAALARLETILALIEGWVDAVVTSAADHLPSAPALRETLRRRRALGGPGEQAFAGLVGLQLRPRRAREAATLWESISAEQGAEARDALWKEPGLVPTAEDLDDPAGFFTRRALLDATDEDIDAALAAWLDNKPETPAKETAAEDAEDGPADTSGTADWSDEGGAGEDGAAGPSSDEPSSDDTSSDDTSSEHGEDPKDGDSPAGEGKGTGA</sequence>
<keyword evidence="3" id="KW-1185">Reference proteome</keyword>
<dbReference type="EMBL" id="QQXL01000001">
    <property type="protein sequence ID" value="RKW71624.1"/>
    <property type="molecule type" value="Genomic_DNA"/>
</dbReference>
<dbReference type="PANTHER" id="PTHR39420">
    <property type="match status" value="1"/>
</dbReference>
<feature type="compositionally biased region" description="Basic and acidic residues" evidence="1">
    <location>
        <begin position="433"/>
        <end position="443"/>
    </location>
</feature>
<dbReference type="GO" id="GO:0006508">
    <property type="term" value="P:proteolysis"/>
    <property type="evidence" value="ECO:0007669"/>
    <property type="project" value="UniProtKB-KW"/>
</dbReference>
<dbReference type="InterPro" id="IPR042271">
    <property type="entry name" value="Zinicin_2_N"/>
</dbReference>
<dbReference type="Proteomes" id="UP000273119">
    <property type="component" value="Unassembled WGS sequence"/>
</dbReference>
<reference evidence="2 3" key="1">
    <citation type="submission" date="2018-07" db="EMBL/GenBank/DDBJ databases">
        <title>Arthrobacter sp. nov., isolated from raw cow's milk with high bacterial count.</title>
        <authorList>
            <person name="Hahne J."/>
            <person name="Isele D."/>
            <person name="Lipski A."/>
        </authorList>
    </citation>
    <scope>NUCLEOTIDE SEQUENCE [LARGE SCALE GENOMIC DNA]</scope>
    <source>
        <strain evidence="2 3">JZ R-183</strain>
    </source>
</reference>
<evidence type="ECO:0000256" key="1">
    <source>
        <dbReference type="SAM" id="MobiDB-lite"/>
    </source>
</evidence>
<dbReference type="SUPFAM" id="SSF55486">
    <property type="entry name" value="Metalloproteases ('zincins'), catalytic domain"/>
    <property type="match status" value="1"/>
</dbReference>
<evidence type="ECO:0000313" key="2">
    <source>
        <dbReference type="EMBL" id="RKW71624.1"/>
    </source>
</evidence>
<gene>
    <name evidence="2" type="ORF">DWQ67_01930</name>
</gene>
<dbReference type="GO" id="GO:0008237">
    <property type="term" value="F:metallopeptidase activity"/>
    <property type="evidence" value="ECO:0007669"/>
    <property type="project" value="UniProtKB-KW"/>
</dbReference>
<organism evidence="2 3">
    <name type="scientific">Galactobacter caseinivorans</name>
    <dbReference type="NCBI Taxonomy" id="2676123"/>
    <lineage>
        <taxon>Bacteria</taxon>
        <taxon>Bacillati</taxon>
        <taxon>Actinomycetota</taxon>
        <taxon>Actinomycetes</taxon>
        <taxon>Micrococcales</taxon>
        <taxon>Micrococcaceae</taxon>
        <taxon>Galactobacter</taxon>
    </lineage>
</organism>
<keyword evidence="2" id="KW-0645">Protease</keyword>